<dbReference type="Gene3D" id="3.40.50.720">
    <property type="entry name" value="NAD(P)-binding Rossmann-like Domain"/>
    <property type="match status" value="1"/>
</dbReference>
<dbReference type="InterPro" id="IPR036291">
    <property type="entry name" value="NAD(P)-bd_dom_sf"/>
</dbReference>
<evidence type="ECO:0000313" key="2">
    <source>
        <dbReference type="EMBL" id="CAF9918404.1"/>
    </source>
</evidence>
<proteinExistence type="predicted"/>
<dbReference type="AlphaFoldDB" id="A0A8H3F7E6"/>
<name>A0A8H3F7E6_9LECA</name>
<reference evidence="2" key="1">
    <citation type="submission" date="2021-03" db="EMBL/GenBank/DDBJ databases">
        <authorList>
            <person name="Tagirdzhanova G."/>
        </authorList>
    </citation>
    <scope>NUCLEOTIDE SEQUENCE</scope>
</reference>
<dbReference type="GO" id="GO:0016491">
    <property type="term" value="F:oxidoreductase activity"/>
    <property type="evidence" value="ECO:0007669"/>
    <property type="project" value="UniProtKB-KW"/>
</dbReference>
<accession>A0A8H3F7E6</accession>
<dbReference type="PANTHER" id="PTHR43157">
    <property type="entry name" value="PHOSPHATIDYLINOSITOL-GLYCAN BIOSYNTHESIS CLASS F PROTEIN-RELATED"/>
    <property type="match status" value="1"/>
</dbReference>
<protein>
    <submittedName>
        <fullName evidence="2">Uncharacterized protein</fullName>
    </submittedName>
</protein>
<organism evidence="2 3">
    <name type="scientific">Gomphillus americanus</name>
    <dbReference type="NCBI Taxonomy" id="1940652"/>
    <lineage>
        <taxon>Eukaryota</taxon>
        <taxon>Fungi</taxon>
        <taxon>Dikarya</taxon>
        <taxon>Ascomycota</taxon>
        <taxon>Pezizomycotina</taxon>
        <taxon>Lecanoromycetes</taxon>
        <taxon>OSLEUM clade</taxon>
        <taxon>Ostropomycetidae</taxon>
        <taxon>Ostropales</taxon>
        <taxon>Graphidaceae</taxon>
        <taxon>Gomphilloideae</taxon>
        <taxon>Gomphillus</taxon>
    </lineage>
</organism>
<gene>
    <name evidence="2" type="ORF">GOMPHAMPRED_001511</name>
</gene>
<dbReference type="OrthoDB" id="191139at2759"/>
<dbReference type="SUPFAM" id="SSF51735">
    <property type="entry name" value="NAD(P)-binding Rossmann-fold domains"/>
    <property type="match status" value="1"/>
</dbReference>
<evidence type="ECO:0000256" key="1">
    <source>
        <dbReference type="ARBA" id="ARBA00023002"/>
    </source>
</evidence>
<dbReference type="Proteomes" id="UP000664169">
    <property type="component" value="Unassembled WGS sequence"/>
</dbReference>
<keyword evidence="1" id="KW-0560">Oxidoreductase</keyword>
<dbReference type="PANTHER" id="PTHR43157:SF31">
    <property type="entry name" value="PHOSPHATIDYLINOSITOL-GLYCAN BIOSYNTHESIS CLASS F PROTEIN"/>
    <property type="match status" value="1"/>
</dbReference>
<evidence type="ECO:0000313" key="3">
    <source>
        <dbReference type="Proteomes" id="UP000664169"/>
    </source>
</evidence>
<comment type="caution">
    <text evidence="2">The sequence shown here is derived from an EMBL/GenBank/DDBJ whole genome shotgun (WGS) entry which is preliminary data.</text>
</comment>
<sequence length="166" mass="18367">MVMAVKDHTKAKDGFELQFGANHLGYFLLTNLLVPKIIAAHRRFINVTSFGYMSGGVIFDDLSFKNGATYNPWLAYAEVEDGQYPLYAIVCIKVEIKAPTTPKLLAASDATTIYGVFSPDLNDESGAFLVDAQIFLEPLLPHATGDSDAERLWEISEKVVDEKFTL</sequence>
<keyword evidence="3" id="KW-1185">Reference proteome</keyword>
<dbReference type="EMBL" id="CAJPDQ010000013">
    <property type="protein sequence ID" value="CAF9918404.1"/>
    <property type="molecule type" value="Genomic_DNA"/>
</dbReference>